<comment type="caution">
    <text evidence="11">The sequence shown here is derived from an EMBL/GenBank/DDBJ whole genome shotgun (WGS) entry which is preliminary data.</text>
</comment>
<organism evidence="11 12">
    <name type="scientific">Pomacea canaliculata</name>
    <name type="common">Golden apple snail</name>
    <dbReference type="NCBI Taxonomy" id="400727"/>
    <lineage>
        <taxon>Eukaryota</taxon>
        <taxon>Metazoa</taxon>
        <taxon>Spiralia</taxon>
        <taxon>Lophotrochozoa</taxon>
        <taxon>Mollusca</taxon>
        <taxon>Gastropoda</taxon>
        <taxon>Caenogastropoda</taxon>
        <taxon>Architaenioglossa</taxon>
        <taxon>Ampullarioidea</taxon>
        <taxon>Ampullariidae</taxon>
        <taxon>Pomacea</taxon>
    </lineage>
</organism>
<evidence type="ECO:0000256" key="1">
    <source>
        <dbReference type="ARBA" id="ARBA00022670"/>
    </source>
</evidence>
<dbReference type="PANTHER" id="PTHR11905">
    <property type="entry name" value="ADAM A DISINTEGRIN AND METALLOPROTEASE DOMAIN"/>
    <property type="match status" value="1"/>
</dbReference>
<dbReference type="GO" id="GO:0006509">
    <property type="term" value="P:membrane protein ectodomain proteolysis"/>
    <property type="evidence" value="ECO:0007669"/>
    <property type="project" value="TreeGrafter"/>
</dbReference>
<dbReference type="OrthoDB" id="6156720at2759"/>
<feature type="compositionally biased region" description="Polar residues" evidence="9">
    <location>
        <begin position="836"/>
        <end position="847"/>
    </location>
</feature>
<keyword evidence="1" id="KW-0645">Protease</keyword>
<evidence type="ECO:0000256" key="9">
    <source>
        <dbReference type="SAM" id="MobiDB-lite"/>
    </source>
</evidence>
<dbReference type="GO" id="GO:0004222">
    <property type="term" value="F:metalloendopeptidase activity"/>
    <property type="evidence" value="ECO:0007669"/>
    <property type="project" value="InterPro"/>
</dbReference>
<gene>
    <name evidence="11" type="ORF">C0Q70_07166</name>
</gene>
<dbReference type="AlphaFoldDB" id="A0A2T7PEB4"/>
<feature type="compositionally biased region" description="Low complexity" evidence="9">
    <location>
        <begin position="551"/>
        <end position="562"/>
    </location>
</feature>
<feature type="region of interest" description="Disordered" evidence="9">
    <location>
        <begin position="959"/>
        <end position="979"/>
    </location>
</feature>
<evidence type="ECO:0000259" key="10">
    <source>
        <dbReference type="PROSITE" id="PS50215"/>
    </source>
</evidence>
<feature type="active site" evidence="8">
    <location>
        <position position="331"/>
    </location>
</feature>
<feature type="region of interest" description="Disordered" evidence="9">
    <location>
        <begin position="721"/>
        <end position="746"/>
    </location>
</feature>
<dbReference type="PROSITE" id="PS50215">
    <property type="entry name" value="ADAM_MEPRO"/>
    <property type="match status" value="1"/>
</dbReference>
<dbReference type="InterPro" id="IPR024079">
    <property type="entry name" value="MetalloPept_cat_dom_sf"/>
</dbReference>
<evidence type="ECO:0000313" key="11">
    <source>
        <dbReference type="EMBL" id="PVD31748.1"/>
    </source>
</evidence>
<feature type="compositionally biased region" description="Low complexity" evidence="9">
    <location>
        <begin position="628"/>
        <end position="640"/>
    </location>
</feature>
<feature type="compositionally biased region" description="Polar residues" evidence="9">
    <location>
        <begin position="803"/>
        <end position="817"/>
    </location>
</feature>
<keyword evidence="3" id="KW-0378">Hydrolase</keyword>
<evidence type="ECO:0000256" key="5">
    <source>
        <dbReference type="ARBA" id="ARBA00023049"/>
    </source>
</evidence>
<keyword evidence="5" id="KW-0482">Metalloprotease</keyword>
<feature type="domain" description="Peptidase M12B" evidence="10">
    <location>
        <begin position="205"/>
        <end position="388"/>
    </location>
</feature>
<feature type="binding site" evidence="8">
    <location>
        <position position="334"/>
    </location>
    <ligand>
        <name>Zn(2+)</name>
        <dbReference type="ChEBI" id="CHEBI:29105"/>
        <note>catalytic</note>
    </ligand>
</feature>
<feature type="compositionally biased region" description="Basic and acidic residues" evidence="9">
    <location>
        <begin position="106"/>
        <end position="124"/>
    </location>
</feature>
<dbReference type="EMBL" id="PZQS01000004">
    <property type="protein sequence ID" value="PVD31748.1"/>
    <property type="molecule type" value="Genomic_DNA"/>
</dbReference>
<dbReference type="InterPro" id="IPR041645">
    <property type="entry name" value="ADAMTS_CR_2"/>
</dbReference>
<evidence type="ECO:0000256" key="3">
    <source>
        <dbReference type="ARBA" id="ARBA00022801"/>
    </source>
</evidence>
<dbReference type="Proteomes" id="UP000245119">
    <property type="component" value="Linkage Group LG4"/>
</dbReference>
<evidence type="ECO:0000256" key="7">
    <source>
        <dbReference type="ARBA" id="ARBA00023180"/>
    </source>
</evidence>
<dbReference type="Pfam" id="PF01421">
    <property type="entry name" value="Reprolysin"/>
    <property type="match status" value="1"/>
</dbReference>
<keyword evidence="6" id="KW-1015">Disulfide bond</keyword>
<feature type="binding site" evidence="8">
    <location>
        <position position="330"/>
    </location>
    <ligand>
        <name>Zn(2+)</name>
        <dbReference type="ChEBI" id="CHEBI:29105"/>
        <note>catalytic</note>
    </ligand>
</feature>
<reference evidence="11 12" key="1">
    <citation type="submission" date="2018-04" db="EMBL/GenBank/DDBJ databases">
        <title>The genome of golden apple snail Pomacea canaliculata provides insight into stress tolerance and invasive adaptation.</title>
        <authorList>
            <person name="Liu C."/>
            <person name="Liu B."/>
            <person name="Ren Y."/>
            <person name="Zhang Y."/>
            <person name="Wang H."/>
            <person name="Li S."/>
            <person name="Jiang F."/>
            <person name="Yin L."/>
            <person name="Zhang G."/>
            <person name="Qian W."/>
            <person name="Fan W."/>
        </authorList>
    </citation>
    <scope>NUCLEOTIDE SEQUENCE [LARGE SCALE GENOMIC DNA]</scope>
    <source>
        <strain evidence="11">SZHN2017</strain>
        <tissue evidence="11">Muscle</tissue>
    </source>
</reference>
<dbReference type="Pfam" id="PF17771">
    <property type="entry name" value="ADAMTS_CR_2"/>
    <property type="match status" value="1"/>
</dbReference>
<keyword evidence="4 8" id="KW-0862">Zinc</keyword>
<name>A0A2T7PEB4_POMCA</name>
<dbReference type="PANTHER" id="PTHR11905:SF159">
    <property type="entry name" value="ADAM METALLOPROTEASE"/>
    <property type="match status" value="1"/>
</dbReference>
<dbReference type="InterPro" id="IPR001590">
    <property type="entry name" value="Peptidase_M12B"/>
</dbReference>
<protein>
    <recommendedName>
        <fullName evidence="10">Peptidase M12B domain-containing protein</fullName>
    </recommendedName>
</protein>
<sequence>MCHVQEGVLWDGLQQFHIMPDHDAVHRIYKQERVMDFRGDYIENTVSRSKGRPSQPTRRRRQSQVRENGFTSGLRLKTTGVPKLARLLNRWAKRLEATLTKKKKMKEKESSNDQNEKQTEEREKKDAAFNTDWWKARGRRKRQVETDYEIEIFLVADFRDYSGKLLFYRTLTYCFVQRLKRRWLNYYGGNATRTEVEMNLYYAFVANSISQRYRSIGSVDPNLKIDVIITGLLIVNSRDDSYWTENHVLSPGSTYVEASEALDSFRTWVRNARSSLPPSDHWMLFTGYDIYTDKNPNIAGLAKLGGLCSYLSVSIVEQDNTASVGATAAHELGHSLSARHDGEEKDCRDEDNFIMSRKLKTPDAEKLASRPWQFSQCSVKAFREFLSQVKCGQRGPARGSALATELGGGQVFSADLQCQLALGKHSYFGRSLQSTESFSSMCRRLYCAVPGEPGLYQAIFAMEKTTCGDGKWCIQGKCSPDARAPKVKDTCPQGDDPTAPCVEDDCRYYTQKTRDIYCCHTCRQYVTREIILSPSNVPVLIPMQKEQGLPASEASSNASSSSPTALRANFTNTASPPTDSSLSPSTTSFSTSVETFSDLSSTTSTLPTSSTPSSTSTSSEGEVFSFLTSTSSSRPSSPTTETRHEVLASTPATTTISESALKTTPASPMGSEAYSTATARDKILEVSTSRTLDKTEKYLSPTQTSDLMTGTVGKVLTSRLTTDTSNRYTPRTTVSSSPANSPHPATQSLNDLRLIVALHGIEPVHAANVWHVYYSVPGLSHPPTGPHTSRPFTSPPTLLPSVTDLQTTPSATSSQGTHPAPDPKNIYPATGPPTAHSASDPHTTDPVTDSHITRSPIDPQTAHLAEDLQAGYFPPFQRLASAALFPQHIARSANGAPFSHSANEVKLPDSRTDRHSDVVTIAPNLNFRGLEGLSLLLDHRLNVNGTGFFNNVTGPIVNTTHGEAESPQAGKTSASSLSLEAETMNPVAEWRTFGT</sequence>
<evidence type="ECO:0000256" key="8">
    <source>
        <dbReference type="PROSITE-ProRule" id="PRU00276"/>
    </source>
</evidence>
<feature type="compositionally biased region" description="Low complexity" evidence="9">
    <location>
        <begin position="573"/>
        <end position="619"/>
    </location>
</feature>
<keyword evidence="7" id="KW-0325">Glycoprotein</keyword>
<evidence type="ECO:0000313" key="12">
    <source>
        <dbReference type="Proteomes" id="UP000245119"/>
    </source>
</evidence>
<dbReference type="Gene3D" id="3.40.1620.60">
    <property type="match status" value="1"/>
</dbReference>
<feature type="region of interest" description="Disordered" evidence="9">
    <location>
        <begin position="102"/>
        <end position="124"/>
    </location>
</feature>
<keyword evidence="2 8" id="KW-0479">Metal-binding</keyword>
<dbReference type="SUPFAM" id="SSF55486">
    <property type="entry name" value="Metalloproteases ('zincins'), catalytic domain"/>
    <property type="match status" value="1"/>
</dbReference>
<evidence type="ECO:0000256" key="2">
    <source>
        <dbReference type="ARBA" id="ARBA00022723"/>
    </source>
</evidence>
<proteinExistence type="predicted"/>
<keyword evidence="12" id="KW-1185">Reference proteome</keyword>
<feature type="binding site" evidence="8">
    <location>
        <position position="340"/>
    </location>
    <ligand>
        <name>Zn(2+)</name>
        <dbReference type="ChEBI" id="CHEBI:29105"/>
        <note>catalytic</note>
    </ligand>
</feature>
<feature type="compositionally biased region" description="Polar residues" evidence="9">
    <location>
        <begin position="969"/>
        <end position="978"/>
    </location>
</feature>
<feature type="region of interest" description="Disordered" evidence="9">
    <location>
        <begin position="45"/>
        <end position="70"/>
    </location>
</feature>
<feature type="compositionally biased region" description="Polar residues" evidence="9">
    <location>
        <begin position="650"/>
        <end position="666"/>
    </location>
</feature>
<feature type="region of interest" description="Disordered" evidence="9">
    <location>
        <begin position="784"/>
        <end position="855"/>
    </location>
</feature>
<dbReference type="GO" id="GO:0046872">
    <property type="term" value="F:metal ion binding"/>
    <property type="evidence" value="ECO:0007669"/>
    <property type="project" value="UniProtKB-KW"/>
</dbReference>
<comment type="caution">
    <text evidence="8">Lacks conserved residue(s) required for the propagation of feature annotation.</text>
</comment>
<accession>A0A2T7PEB4</accession>
<evidence type="ECO:0000256" key="4">
    <source>
        <dbReference type="ARBA" id="ARBA00022833"/>
    </source>
</evidence>
<evidence type="ECO:0000256" key="6">
    <source>
        <dbReference type="ARBA" id="ARBA00023157"/>
    </source>
</evidence>
<dbReference type="Gene3D" id="3.40.390.10">
    <property type="entry name" value="Collagenase (Catalytic Domain)"/>
    <property type="match status" value="1"/>
</dbReference>
<feature type="region of interest" description="Disordered" evidence="9">
    <location>
        <begin position="548"/>
        <end position="676"/>
    </location>
</feature>